<dbReference type="InterPro" id="IPR009078">
    <property type="entry name" value="Ferritin-like_SF"/>
</dbReference>
<dbReference type="Pfam" id="PF02915">
    <property type="entry name" value="Rubrerythrin"/>
    <property type="match status" value="1"/>
</dbReference>
<dbReference type="RefSeq" id="WP_148565643.1">
    <property type="nucleotide sequence ID" value="NZ_RXYA01000001.1"/>
</dbReference>
<dbReference type="AlphaFoldDB" id="A0A923KRA0"/>
<keyword evidence="3" id="KW-1185">Reference proteome</keyword>
<dbReference type="Gene3D" id="1.20.1260.10">
    <property type="match status" value="1"/>
</dbReference>
<protein>
    <submittedName>
        <fullName evidence="2">Rubrerythrin</fullName>
    </submittedName>
</protein>
<evidence type="ECO:0000259" key="1">
    <source>
        <dbReference type="Pfam" id="PF02915"/>
    </source>
</evidence>
<gene>
    <name evidence="2" type="ORF">GH810_01710</name>
</gene>
<name>A0A923KRA0_9FIRM</name>
<evidence type="ECO:0000313" key="3">
    <source>
        <dbReference type="Proteomes" id="UP000616595"/>
    </source>
</evidence>
<evidence type="ECO:0000313" key="2">
    <source>
        <dbReference type="EMBL" id="MBC3887032.1"/>
    </source>
</evidence>
<dbReference type="CDD" id="cd01045">
    <property type="entry name" value="Ferritin_like_AB"/>
    <property type="match status" value="1"/>
</dbReference>
<organism evidence="2 3">
    <name type="scientific">Acetobacterium paludosum</name>
    <dbReference type="NCBI Taxonomy" id="52693"/>
    <lineage>
        <taxon>Bacteria</taxon>
        <taxon>Bacillati</taxon>
        <taxon>Bacillota</taxon>
        <taxon>Clostridia</taxon>
        <taxon>Eubacteriales</taxon>
        <taxon>Eubacteriaceae</taxon>
        <taxon>Acetobacterium</taxon>
    </lineage>
</organism>
<dbReference type="GO" id="GO:0046872">
    <property type="term" value="F:metal ion binding"/>
    <property type="evidence" value="ECO:0007669"/>
    <property type="project" value="InterPro"/>
</dbReference>
<feature type="domain" description="Rubrerythrin diiron-binding" evidence="1">
    <location>
        <begin position="3"/>
        <end position="139"/>
    </location>
</feature>
<dbReference type="PANTHER" id="PTHR33531">
    <property type="entry name" value="RUBRERYTHRIN SUBFAMILY"/>
    <property type="match status" value="1"/>
</dbReference>
<comment type="caution">
    <text evidence="2">The sequence shown here is derived from an EMBL/GenBank/DDBJ whole genome shotgun (WGS) entry which is preliminary data.</text>
</comment>
<dbReference type="GO" id="GO:0016491">
    <property type="term" value="F:oxidoreductase activity"/>
    <property type="evidence" value="ECO:0007669"/>
    <property type="project" value="InterPro"/>
</dbReference>
<proteinExistence type="predicted"/>
<reference evidence="2" key="2">
    <citation type="submission" date="2020-10" db="EMBL/GenBank/DDBJ databases">
        <title>Comparative genomics of the Acetobacterium genus.</title>
        <authorList>
            <person name="Marshall C."/>
            <person name="May H."/>
            <person name="Norman S."/>
        </authorList>
    </citation>
    <scope>NUCLEOTIDE SEQUENCE</scope>
    <source>
        <strain evidence="2">DER-2019</strain>
    </source>
</reference>
<dbReference type="PANTHER" id="PTHR33531:SF7">
    <property type="entry name" value="HYPOTHETICAL MEMBRANE PROTEIN, CONSERVED"/>
    <property type="match status" value="1"/>
</dbReference>
<accession>A0A923KRA0</accession>
<dbReference type="SUPFAM" id="SSF47240">
    <property type="entry name" value="Ferritin-like"/>
    <property type="match status" value="1"/>
</dbReference>
<dbReference type="InterPro" id="IPR003251">
    <property type="entry name" value="Rr_diiron-bd_dom"/>
</dbReference>
<reference evidence="2" key="1">
    <citation type="submission" date="2019-10" db="EMBL/GenBank/DDBJ databases">
        <authorList>
            <person name="Ross D.E."/>
            <person name="Gulliver D."/>
        </authorList>
    </citation>
    <scope>NUCLEOTIDE SEQUENCE</scope>
    <source>
        <strain evidence="2">DER-2019</strain>
    </source>
</reference>
<dbReference type="EMBL" id="WJBD01000001">
    <property type="protein sequence ID" value="MBC3887032.1"/>
    <property type="molecule type" value="Genomic_DNA"/>
</dbReference>
<dbReference type="InterPro" id="IPR012347">
    <property type="entry name" value="Ferritin-like"/>
</dbReference>
<dbReference type="OrthoDB" id="9792569at2"/>
<dbReference type="Proteomes" id="UP000616595">
    <property type="component" value="Unassembled WGS sequence"/>
</dbReference>
<sequence>MNSLEFAIKMEHDGEKYYQKQAEINKNNRLNTVFLLLAKDEGRHAQILENEFKELEYSLIDNDTLLETNNVFKGSKNFQNEFKDIPNQVEVYRLALEKERQSIELYEKFLSEATDDKLKELFEYLVKQEKNHYKIFEGLILLVERPEEWVESAEFGTREEY</sequence>